<evidence type="ECO:0000259" key="2">
    <source>
        <dbReference type="Pfam" id="PF05699"/>
    </source>
</evidence>
<evidence type="ECO:0000313" key="4">
    <source>
        <dbReference type="Proteomes" id="UP001174136"/>
    </source>
</evidence>
<dbReference type="Pfam" id="PF05699">
    <property type="entry name" value="Dimer_Tnp_hAT"/>
    <property type="match status" value="1"/>
</dbReference>
<evidence type="ECO:0000313" key="3">
    <source>
        <dbReference type="EMBL" id="KAK0139677.1"/>
    </source>
</evidence>
<protein>
    <submittedName>
        <fullName evidence="3">Zinc finger BED domain-containing protein 1</fullName>
    </submittedName>
</protein>
<feature type="domain" description="HAT C-terminal dimerisation" evidence="2">
    <location>
        <begin position="78"/>
        <end position="148"/>
    </location>
</feature>
<organism evidence="3 4">
    <name type="scientific">Merluccius polli</name>
    <name type="common">Benguela hake</name>
    <name type="synonym">Merluccius cadenati</name>
    <dbReference type="NCBI Taxonomy" id="89951"/>
    <lineage>
        <taxon>Eukaryota</taxon>
        <taxon>Metazoa</taxon>
        <taxon>Chordata</taxon>
        <taxon>Craniata</taxon>
        <taxon>Vertebrata</taxon>
        <taxon>Euteleostomi</taxon>
        <taxon>Actinopterygii</taxon>
        <taxon>Neopterygii</taxon>
        <taxon>Teleostei</taxon>
        <taxon>Neoteleostei</taxon>
        <taxon>Acanthomorphata</taxon>
        <taxon>Zeiogadaria</taxon>
        <taxon>Gadariae</taxon>
        <taxon>Gadiformes</taxon>
        <taxon>Gadoidei</taxon>
        <taxon>Merlucciidae</taxon>
        <taxon>Merluccius</taxon>
    </lineage>
</organism>
<evidence type="ECO:0000256" key="1">
    <source>
        <dbReference type="SAM" id="MobiDB-lite"/>
    </source>
</evidence>
<dbReference type="GO" id="GO:0046983">
    <property type="term" value="F:protein dimerization activity"/>
    <property type="evidence" value="ECO:0007669"/>
    <property type="project" value="InterPro"/>
</dbReference>
<dbReference type="InterPro" id="IPR012337">
    <property type="entry name" value="RNaseH-like_sf"/>
</dbReference>
<keyword evidence="4" id="KW-1185">Reference proteome</keyword>
<accession>A0AA47MG59</accession>
<dbReference type="InterPro" id="IPR008906">
    <property type="entry name" value="HATC_C_dom"/>
</dbReference>
<comment type="caution">
    <text evidence="3">The sequence shown here is derived from an EMBL/GenBank/DDBJ whole genome shotgun (WGS) entry which is preliminary data.</text>
</comment>
<dbReference type="PANTHER" id="PTHR47611:SF3">
    <property type="entry name" value="HAT C-TERMINAL DIMERISATION DOMAIN-CONTAINING PROTEIN"/>
    <property type="match status" value="1"/>
</dbReference>
<proteinExistence type="predicted"/>
<gene>
    <name evidence="3" type="primary">ZBED1_119</name>
    <name evidence="3" type="ORF">N1851_023430</name>
</gene>
<dbReference type="EMBL" id="JAOPHQ010004313">
    <property type="protein sequence ID" value="KAK0139677.1"/>
    <property type="molecule type" value="Genomic_DNA"/>
</dbReference>
<dbReference type="SUPFAM" id="SSF53098">
    <property type="entry name" value="Ribonuclease H-like"/>
    <property type="match status" value="1"/>
</dbReference>
<sequence>MLAFNDNRAVDEALQRLTAAARCSPSSQPAPPPGGQEGEEGAGALKVEPQTSAVWRLFDERATGDTARRNPSADAILEVRSYLEEPLIQRATDPLSWWETMASVYPRLVNVMAQRLCIIATSVPSERIFPKTGQIITERRTRISPSKLLNAYLP</sequence>
<dbReference type="Proteomes" id="UP001174136">
    <property type="component" value="Unassembled WGS sequence"/>
</dbReference>
<name>A0AA47MG59_MERPO</name>
<feature type="region of interest" description="Disordered" evidence="1">
    <location>
        <begin position="20"/>
        <end position="45"/>
    </location>
</feature>
<dbReference type="PANTHER" id="PTHR47611">
    <property type="entry name" value="HAT DIMERISATION DOMAIN, C-TERMINAL"/>
    <property type="match status" value="1"/>
</dbReference>
<reference evidence="3" key="1">
    <citation type="journal article" date="2023" name="Front. Mar. Sci.">
        <title>A new Merluccius polli reference genome to investigate the effects of global change in West African waters.</title>
        <authorList>
            <person name="Mateo J.L."/>
            <person name="Blanco-Fernandez C."/>
            <person name="Garcia-Vazquez E."/>
            <person name="Machado-Schiaffino G."/>
        </authorList>
    </citation>
    <scope>NUCLEOTIDE SEQUENCE</scope>
    <source>
        <strain evidence="3">C29</strain>
        <tissue evidence="3">Fin</tissue>
    </source>
</reference>
<dbReference type="AlphaFoldDB" id="A0AA47MG59"/>